<keyword evidence="4 7" id="KW-0658">Purine biosynthesis</keyword>
<feature type="binding site" description="in other chain" evidence="7">
    <location>
        <position position="235"/>
    </location>
    <ligand>
        <name>IMP</name>
        <dbReference type="ChEBI" id="CHEBI:58053"/>
        <note>ligand shared between dimeric partners</note>
    </ligand>
</feature>
<feature type="active site" description="Proton acceptor" evidence="7">
    <location>
        <position position="17"/>
    </location>
</feature>
<feature type="binding site" description="in other chain" evidence="7">
    <location>
        <position position="250"/>
    </location>
    <ligand>
        <name>IMP</name>
        <dbReference type="ChEBI" id="CHEBI:58053"/>
        <note>ligand shared between dimeric partners</note>
    </ligand>
</feature>
<dbReference type="Gene3D" id="1.10.300.10">
    <property type="entry name" value="Adenylosuccinate Synthetase, subunit A, domain 2"/>
    <property type="match status" value="1"/>
</dbReference>
<comment type="caution">
    <text evidence="9">The sequence shown here is derived from an EMBL/GenBank/DDBJ whole genome shotgun (WGS) entry which is preliminary data.</text>
</comment>
<feature type="binding site" description="in other chain" evidence="7">
    <location>
        <begin position="17"/>
        <end position="20"/>
    </location>
    <ligand>
        <name>IMP</name>
        <dbReference type="ChEBI" id="CHEBI:58053"/>
        <note>ligand shared between dimeric partners</note>
    </ligand>
</feature>
<dbReference type="GO" id="GO:0046040">
    <property type="term" value="P:IMP metabolic process"/>
    <property type="evidence" value="ECO:0007669"/>
    <property type="project" value="TreeGrafter"/>
</dbReference>
<dbReference type="SUPFAM" id="SSF52540">
    <property type="entry name" value="P-loop containing nucleoside triphosphate hydrolases"/>
    <property type="match status" value="1"/>
</dbReference>
<dbReference type="PANTHER" id="PTHR11846:SF0">
    <property type="entry name" value="ADENYLOSUCCINATE SYNTHETASE"/>
    <property type="match status" value="1"/>
</dbReference>
<protein>
    <recommendedName>
        <fullName evidence="7 8">Adenylosuccinate synthetase</fullName>
        <shortName evidence="7">AMPSase</shortName>
        <shortName evidence="7">AdSS</shortName>
        <ecNumber evidence="7 8">6.3.4.4</ecNumber>
    </recommendedName>
    <alternativeName>
        <fullName evidence="7">IMP--aspartate ligase</fullName>
    </alternativeName>
</protein>
<dbReference type="Gene3D" id="3.40.440.10">
    <property type="entry name" value="Adenylosuccinate Synthetase, subunit A, domain 1"/>
    <property type="match status" value="1"/>
</dbReference>
<comment type="subcellular location">
    <subcellularLocation>
        <location evidence="7">Cytoplasm</location>
    </subcellularLocation>
</comment>
<keyword evidence="10" id="KW-1185">Reference proteome</keyword>
<evidence type="ECO:0000256" key="4">
    <source>
        <dbReference type="ARBA" id="ARBA00022755"/>
    </source>
</evidence>
<dbReference type="RefSeq" id="WP_034431255.1">
    <property type="nucleotide sequence ID" value="NZ_CBTK010000057.1"/>
</dbReference>
<keyword evidence="3 7" id="KW-0547">Nucleotide-binding</keyword>
<evidence type="ECO:0000256" key="1">
    <source>
        <dbReference type="ARBA" id="ARBA00022598"/>
    </source>
</evidence>
<gene>
    <name evidence="7" type="primary">purA</name>
    <name evidence="9" type="ORF">BN874_150010</name>
</gene>
<comment type="subunit">
    <text evidence="7">Homodimer.</text>
</comment>
<evidence type="ECO:0000256" key="8">
    <source>
        <dbReference type="RuleBase" id="RU000520"/>
    </source>
</evidence>
<dbReference type="EMBL" id="CBTK010000057">
    <property type="protein sequence ID" value="CDH44077.1"/>
    <property type="molecule type" value="Genomic_DNA"/>
</dbReference>
<feature type="binding site" evidence="7">
    <location>
        <position position="17"/>
    </location>
    <ligand>
        <name>Mg(2+)</name>
        <dbReference type="ChEBI" id="CHEBI:18420"/>
    </ligand>
</feature>
<organism evidence="9 10">
    <name type="scientific">Candidatus Contendobacter odensis Run_B_J11</name>
    <dbReference type="NCBI Taxonomy" id="1400861"/>
    <lineage>
        <taxon>Bacteria</taxon>
        <taxon>Pseudomonadati</taxon>
        <taxon>Pseudomonadota</taxon>
        <taxon>Gammaproteobacteria</taxon>
        <taxon>Candidatus Competibacteraceae</taxon>
        <taxon>Candidatus Contendibacter</taxon>
    </lineage>
</organism>
<dbReference type="PANTHER" id="PTHR11846">
    <property type="entry name" value="ADENYLOSUCCINATE SYNTHETASE"/>
    <property type="match status" value="1"/>
</dbReference>
<comment type="catalytic activity">
    <reaction evidence="7 8">
        <text>IMP + L-aspartate + GTP = N(6)-(1,2-dicarboxyethyl)-AMP + GDP + phosphate + 2 H(+)</text>
        <dbReference type="Rhea" id="RHEA:15753"/>
        <dbReference type="ChEBI" id="CHEBI:15378"/>
        <dbReference type="ChEBI" id="CHEBI:29991"/>
        <dbReference type="ChEBI" id="CHEBI:37565"/>
        <dbReference type="ChEBI" id="CHEBI:43474"/>
        <dbReference type="ChEBI" id="CHEBI:57567"/>
        <dbReference type="ChEBI" id="CHEBI:58053"/>
        <dbReference type="ChEBI" id="CHEBI:58189"/>
        <dbReference type="EC" id="6.3.4.4"/>
    </reaction>
</comment>
<dbReference type="EC" id="6.3.4.4" evidence="7 8"/>
<dbReference type="GO" id="GO:0004019">
    <property type="term" value="F:adenylosuccinate synthase activity"/>
    <property type="evidence" value="ECO:0007669"/>
    <property type="project" value="UniProtKB-UniRule"/>
</dbReference>
<dbReference type="InterPro" id="IPR001114">
    <property type="entry name" value="Adenylosuccinate_synthetase"/>
</dbReference>
<feature type="binding site" evidence="7">
    <location>
        <begin position="16"/>
        <end position="22"/>
    </location>
    <ligand>
        <name>GTP</name>
        <dbReference type="ChEBI" id="CHEBI:37565"/>
    </ligand>
</feature>
<dbReference type="InterPro" id="IPR027417">
    <property type="entry name" value="P-loop_NTPase"/>
</dbReference>
<keyword evidence="1 7" id="KW-0436">Ligase</keyword>
<dbReference type="PROSITE" id="PS01266">
    <property type="entry name" value="ADENYLOSUCCIN_SYN_1"/>
    <property type="match status" value="1"/>
</dbReference>
<dbReference type="GO" id="GO:0000287">
    <property type="term" value="F:magnesium ion binding"/>
    <property type="evidence" value="ECO:0007669"/>
    <property type="project" value="UniProtKB-UniRule"/>
</dbReference>
<comment type="cofactor">
    <cofactor evidence="7">
        <name>Mg(2+)</name>
        <dbReference type="ChEBI" id="CHEBI:18420"/>
    </cofactor>
    <text evidence="7">Binds 1 Mg(2+) ion per subunit.</text>
</comment>
<accession>A0A7U7J393</accession>
<dbReference type="SMART" id="SM00788">
    <property type="entry name" value="Adenylsucc_synt"/>
    <property type="match status" value="1"/>
</dbReference>
<evidence type="ECO:0000256" key="7">
    <source>
        <dbReference type="HAMAP-Rule" id="MF_00011"/>
    </source>
</evidence>
<dbReference type="AlphaFoldDB" id="A0A7U7J393"/>
<dbReference type="UniPathway" id="UPA00075">
    <property type="reaction ID" value="UER00335"/>
</dbReference>
<dbReference type="GO" id="GO:0005737">
    <property type="term" value="C:cytoplasm"/>
    <property type="evidence" value="ECO:0007669"/>
    <property type="project" value="UniProtKB-SubCell"/>
</dbReference>
<evidence type="ECO:0000313" key="9">
    <source>
        <dbReference type="EMBL" id="CDH44077.1"/>
    </source>
</evidence>
<evidence type="ECO:0000313" key="10">
    <source>
        <dbReference type="Proteomes" id="UP000019184"/>
    </source>
</evidence>
<feature type="active site" description="Proton donor" evidence="7">
    <location>
        <position position="48"/>
    </location>
</feature>
<dbReference type="GO" id="GO:0005525">
    <property type="term" value="F:GTP binding"/>
    <property type="evidence" value="ECO:0007669"/>
    <property type="project" value="UniProtKB-UniRule"/>
</dbReference>
<dbReference type="HAMAP" id="MF_00011">
    <property type="entry name" value="Adenylosucc_synth"/>
    <property type="match status" value="1"/>
</dbReference>
<keyword evidence="2 7" id="KW-0479">Metal-binding</keyword>
<evidence type="ECO:0000256" key="6">
    <source>
        <dbReference type="ARBA" id="ARBA00023134"/>
    </source>
</evidence>
<comment type="similarity">
    <text evidence="7 8">Belongs to the adenylosuccinate synthetase family.</text>
</comment>
<name>A0A7U7J393_9GAMM</name>
<dbReference type="InterPro" id="IPR018220">
    <property type="entry name" value="Adenylosuccin_syn_GTP-bd"/>
</dbReference>
<dbReference type="GO" id="GO:0044208">
    <property type="term" value="P:'de novo' AMP biosynthetic process"/>
    <property type="evidence" value="ECO:0007669"/>
    <property type="project" value="UniProtKB-UniRule"/>
</dbReference>
<reference evidence="9 10" key="1">
    <citation type="journal article" date="2014" name="ISME J.">
        <title>Candidatus Competibacter-lineage genomes retrieved from metagenomes reveal functional metabolic diversity.</title>
        <authorList>
            <person name="McIlroy S.J."/>
            <person name="Albertsen M."/>
            <person name="Andresen E.K."/>
            <person name="Saunders A.M."/>
            <person name="Kristiansen R."/>
            <person name="Stokholm-Bjerregaard M."/>
            <person name="Nielsen K.L."/>
            <person name="Nielsen P.H."/>
        </authorList>
    </citation>
    <scope>NUCLEOTIDE SEQUENCE [LARGE SCALE GENOMIC DNA]</scope>
    <source>
        <strain evidence="9 10">Run_B_J11</strain>
    </source>
</reference>
<keyword evidence="5 7" id="KW-0460">Magnesium</keyword>
<dbReference type="Proteomes" id="UP000019184">
    <property type="component" value="Unassembled WGS sequence"/>
</dbReference>
<dbReference type="Pfam" id="PF00709">
    <property type="entry name" value="Adenylsucc_synt"/>
    <property type="match status" value="1"/>
</dbReference>
<comment type="function">
    <text evidence="7">Plays an important role in the de novo pathway of purine nucleotide biosynthesis. Catalyzes the first committed step in the biosynthesis of AMP from IMP.</text>
</comment>
<evidence type="ECO:0000256" key="5">
    <source>
        <dbReference type="ARBA" id="ARBA00022842"/>
    </source>
</evidence>
<keyword evidence="7" id="KW-0963">Cytoplasm</keyword>
<proteinExistence type="inferred from homology"/>
<keyword evidence="6 7" id="KW-0342">GTP-binding</keyword>
<evidence type="ECO:0000256" key="3">
    <source>
        <dbReference type="ARBA" id="ARBA00022741"/>
    </source>
</evidence>
<dbReference type="InterPro" id="IPR042109">
    <property type="entry name" value="Adenylosuccinate_synth_dom1"/>
</dbReference>
<sequence>MPQNSSAQVVIGAQFGDEGKGRMTAAYAAAVGCDGIVVRFNGGAQAGHTVVTPEGRRHVFSHIGSGTFAGAATFLSRFFVSHPLLFLKEWEVLAAQGVRPVVYVDPDSPVTTPYDMMINQIIEQERGAARHGSCGLGFGETLERNLISDYALTVGDLADAAALTLRLEAIRRCYAPARLARLGFEAAAAQNRTLLQSDAILKHFVADGRRFLDSVTVMDAKAAISGRSLLFEGAQGLLLDQERGCFPYVTRSHTGLRNVLTLAGEWGLEWIEVTYVTRAYLTRHGAGPLLHELPDKPYPGVSDPTNLPNAYQGSLRFAWLDLDLLQRAIAADLADAALSPALTVHPRLAITCLDQIGDEKMRYYRSGRYHQTTIASGVAAVATAVGLHEVQLGFGA</sequence>
<comment type="caution">
    <text evidence="7">Lacks conserved residue(s) required for the propagation of feature annotation.</text>
</comment>
<feature type="binding site" evidence="7">
    <location>
        <begin position="47"/>
        <end position="49"/>
    </location>
    <ligand>
        <name>GTP</name>
        <dbReference type="ChEBI" id="CHEBI:37565"/>
    </ligand>
</feature>
<evidence type="ECO:0000256" key="2">
    <source>
        <dbReference type="ARBA" id="ARBA00022723"/>
    </source>
</evidence>
<dbReference type="InterPro" id="IPR042111">
    <property type="entry name" value="Adenylosuccinate_synth_dom3"/>
</dbReference>
<comment type="pathway">
    <text evidence="7 8">Purine metabolism; AMP biosynthesis via de novo pathway; AMP from IMP: step 1/2.</text>
</comment>
<dbReference type="InterPro" id="IPR042110">
    <property type="entry name" value="Adenylosuccinate_synth_dom2"/>
</dbReference>
<feature type="binding site" evidence="7">
    <location>
        <position position="47"/>
    </location>
    <ligand>
        <name>Mg(2+)</name>
        <dbReference type="ChEBI" id="CHEBI:18420"/>
    </ligand>
</feature>
<dbReference type="Gene3D" id="3.90.170.10">
    <property type="entry name" value="Adenylosuccinate Synthetase, subunit A, domain 3"/>
    <property type="match status" value="1"/>
</dbReference>